<gene>
    <name evidence="1" type="ORF">SAMN05216337_101785</name>
</gene>
<dbReference type="EMBL" id="FMZW01000017">
    <property type="protein sequence ID" value="SDD93511.1"/>
    <property type="molecule type" value="Genomic_DNA"/>
</dbReference>
<dbReference type="Proteomes" id="UP000199245">
    <property type="component" value="Unassembled WGS sequence"/>
</dbReference>
<accession>A0A1G6YT71</accession>
<organism evidence="1 2">
    <name type="scientific">Bradyrhizobium brasilense</name>
    <dbReference type="NCBI Taxonomy" id="1419277"/>
    <lineage>
        <taxon>Bacteria</taxon>
        <taxon>Pseudomonadati</taxon>
        <taxon>Pseudomonadota</taxon>
        <taxon>Alphaproteobacteria</taxon>
        <taxon>Hyphomicrobiales</taxon>
        <taxon>Nitrobacteraceae</taxon>
        <taxon>Bradyrhizobium</taxon>
    </lineage>
</organism>
<protein>
    <submittedName>
        <fullName evidence="1">Uncharacterized protein</fullName>
    </submittedName>
</protein>
<evidence type="ECO:0000313" key="1">
    <source>
        <dbReference type="EMBL" id="SDD93511.1"/>
    </source>
</evidence>
<evidence type="ECO:0000313" key="2">
    <source>
        <dbReference type="Proteomes" id="UP000199245"/>
    </source>
</evidence>
<dbReference type="AlphaFoldDB" id="A0A1G6YT71"/>
<name>A0A1G6YT71_9BRAD</name>
<sequence>MSKASLAGRKRGKLAAEEKSEIERLALALAKPTPGRIAAILDRHPATVNWYMLRHGLITRQPGRARRIYVRNGKTVHPYSAEHDRRIESLRAQGKVYREIGEIVTREFGIERDAHSVQVRITQLSAAP</sequence>
<reference evidence="1 2" key="1">
    <citation type="submission" date="2016-10" db="EMBL/GenBank/DDBJ databases">
        <authorList>
            <person name="de Groot N.N."/>
        </authorList>
    </citation>
    <scope>NUCLEOTIDE SEQUENCE [LARGE SCALE GENOMIC DNA]</scope>
    <source>
        <strain evidence="1 2">R5</strain>
    </source>
</reference>
<proteinExistence type="predicted"/>
<dbReference type="RefSeq" id="WP_092083971.1">
    <property type="nucleotide sequence ID" value="NZ_FMZW01000017.1"/>
</dbReference>